<dbReference type="Gene3D" id="3.90.550.10">
    <property type="entry name" value="Spore Coat Polysaccharide Biosynthesis Protein SpsA, Chain A"/>
    <property type="match status" value="1"/>
</dbReference>
<evidence type="ECO:0000259" key="3">
    <source>
        <dbReference type="Pfam" id="PF25087"/>
    </source>
</evidence>
<dbReference type="Gene3D" id="2.160.10.10">
    <property type="entry name" value="Hexapeptide repeat proteins"/>
    <property type="match status" value="1"/>
</dbReference>
<proteinExistence type="inferred from homology"/>
<evidence type="ECO:0000259" key="2">
    <source>
        <dbReference type="Pfam" id="PF00483"/>
    </source>
</evidence>
<feature type="domain" description="Mannose-1-phosphate guanyltransferase C-terminal" evidence="3">
    <location>
        <begin position="320"/>
        <end position="393"/>
    </location>
</feature>
<gene>
    <name evidence="4" type="ORF">QIT00_07910</name>
</gene>
<evidence type="ECO:0000256" key="1">
    <source>
        <dbReference type="ARBA" id="ARBA00007274"/>
    </source>
</evidence>
<organism evidence="4 5">
    <name type="scientific">Streptomyces luteolus</name>
    <dbReference type="NCBI Taxonomy" id="3043615"/>
    <lineage>
        <taxon>Bacteria</taxon>
        <taxon>Bacillati</taxon>
        <taxon>Actinomycetota</taxon>
        <taxon>Actinomycetes</taxon>
        <taxon>Kitasatosporales</taxon>
        <taxon>Streptomycetaceae</taxon>
        <taxon>Streptomyces</taxon>
    </lineage>
</organism>
<comment type="similarity">
    <text evidence="1">Belongs to the transferase hexapeptide repeat family.</text>
</comment>
<dbReference type="EMBL" id="JASCIS010000006">
    <property type="protein sequence ID" value="MDI3418487.1"/>
    <property type="molecule type" value="Genomic_DNA"/>
</dbReference>
<protein>
    <submittedName>
        <fullName evidence="4">NDP-sugar synthase</fullName>
    </submittedName>
</protein>
<dbReference type="Pfam" id="PF00483">
    <property type="entry name" value="NTP_transferase"/>
    <property type="match status" value="1"/>
</dbReference>
<dbReference type="InterPro" id="IPR050486">
    <property type="entry name" value="Mannose-1P_guanyltransferase"/>
</dbReference>
<dbReference type="CDD" id="cd04181">
    <property type="entry name" value="NTP_transferase"/>
    <property type="match status" value="1"/>
</dbReference>
<dbReference type="Proteomes" id="UP001237105">
    <property type="component" value="Unassembled WGS sequence"/>
</dbReference>
<keyword evidence="5" id="KW-1185">Reference proteome</keyword>
<dbReference type="PANTHER" id="PTHR22572">
    <property type="entry name" value="SUGAR-1-PHOSPHATE GUANYL TRANSFERASE"/>
    <property type="match status" value="1"/>
</dbReference>
<dbReference type="Pfam" id="PF25087">
    <property type="entry name" value="GMPPB_C"/>
    <property type="match status" value="1"/>
</dbReference>
<evidence type="ECO:0000313" key="4">
    <source>
        <dbReference type="EMBL" id="MDI3418487.1"/>
    </source>
</evidence>
<sequence length="452" mass="49786">MSTHQKTSRQQETVGVILAGGRGERARPITLKSSDYIRSKALIPFVGRRLIEWVLEECRDQGIRRFYVVTHGLENRSQIKLLLGHGERYGVEIKYSRSRFDRYNVGSAGATLHNFEQWDLRGRALVLPVDSLFDFDLKAMEATHEQRGAVVTVAAVERTAAEIATKYGVMRTDAASLVEGFVEKPGPAELGELFPRTAADPAATLPTNAGMYLVDCDRLRLLAREPELFRQSHQRLDWGGDLLPWLVGRGQPVASHAIARLGDLGNVPDYLDTVQLVLNGEYEQMNRLMDVPDESVPRRWIHESSLYTKDDVTGTTLAQKIDEGSVQIGTGVRIGRDVEIGTGVRLENTDIGDGSEVREGSTLVRSVVGESAVIGPCAHVTDSYVGPMAEVHSEHNRPTCLESYSAIGDGAVLWPGSRFCGITVYPRLRVPAMTGVPAETELSSADDILHWV</sequence>
<comment type="caution">
    <text evidence="4">The sequence shown here is derived from an EMBL/GenBank/DDBJ whole genome shotgun (WGS) entry which is preliminary data.</text>
</comment>
<dbReference type="SUPFAM" id="SSF53448">
    <property type="entry name" value="Nucleotide-diphospho-sugar transferases"/>
    <property type="match status" value="1"/>
</dbReference>
<accession>A0ABT6SSB9</accession>
<evidence type="ECO:0000313" key="5">
    <source>
        <dbReference type="Proteomes" id="UP001237105"/>
    </source>
</evidence>
<dbReference type="InterPro" id="IPR056729">
    <property type="entry name" value="GMPPB_C"/>
</dbReference>
<dbReference type="InterPro" id="IPR029044">
    <property type="entry name" value="Nucleotide-diphossugar_trans"/>
</dbReference>
<name>A0ABT6SSB9_9ACTN</name>
<feature type="domain" description="Nucleotidyl transferase" evidence="2">
    <location>
        <begin position="15"/>
        <end position="277"/>
    </location>
</feature>
<reference evidence="4 5" key="1">
    <citation type="submission" date="2023-05" db="EMBL/GenBank/DDBJ databases">
        <title>Draft genome sequence of Streptomyces sp. B-S-A12 isolated from a cave soil in Thailand.</title>
        <authorList>
            <person name="Chamroensaksri N."/>
            <person name="Muangham S."/>
        </authorList>
    </citation>
    <scope>NUCLEOTIDE SEQUENCE [LARGE SCALE GENOMIC DNA]</scope>
    <source>
        <strain evidence="4 5">B-S-A12</strain>
    </source>
</reference>
<dbReference type="RefSeq" id="WP_282534402.1">
    <property type="nucleotide sequence ID" value="NZ_JASCIS010000006.1"/>
</dbReference>
<dbReference type="InterPro" id="IPR005835">
    <property type="entry name" value="NTP_transferase_dom"/>
</dbReference>